<evidence type="ECO:0000313" key="2">
    <source>
        <dbReference type="EMBL" id="PQJ97077.1"/>
    </source>
</evidence>
<protein>
    <submittedName>
        <fullName evidence="2">Uncharacterized protein</fullName>
    </submittedName>
</protein>
<reference evidence="2 3" key="1">
    <citation type="submission" date="2018-01" db="EMBL/GenBank/DDBJ databases">
        <title>The complete genome sequence of Chromatium okenii LaCa, a purple sulfur bacterium with a turbulent life.</title>
        <authorList>
            <person name="Luedin S.M."/>
            <person name="Liechti N."/>
            <person name="Storelli N."/>
            <person name="Danza F."/>
            <person name="Wittwer M."/>
            <person name="Pothier J.F."/>
            <person name="Tonolla M.A."/>
        </authorList>
    </citation>
    <scope>NUCLEOTIDE SEQUENCE [LARGE SCALE GENOMIC DNA]</scope>
    <source>
        <strain evidence="2 3">LaCa</strain>
    </source>
</reference>
<dbReference type="OrthoDB" id="1808874at2"/>
<name>A0A2S7XTL6_9GAMM</name>
<dbReference type="RefSeq" id="WP_105072818.1">
    <property type="nucleotide sequence ID" value="NZ_PPGH01000018.1"/>
</dbReference>
<accession>A0A2S7XTL6</accession>
<evidence type="ECO:0000313" key="3">
    <source>
        <dbReference type="Proteomes" id="UP000239936"/>
    </source>
</evidence>
<dbReference type="Proteomes" id="UP000239936">
    <property type="component" value="Unassembled WGS sequence"/>
</dbReference>
<gene>
    <name evidence="2" type="ORF">CXB77_03615</name>
</gene>
<keyword evidence="3" id="KW-1185">Reference proteome</keyword>
<dbReference type="AlphaFoldDB" id="A0A2S7XTL6"/>
<dbReference type="EMBL" id="PPGH01000018">
    <property type="protein sequence ID" value="PQJ97077.1"/>
    <property type="molecule type" value="Genomic_DNA"/>
</dbReference>
<comment type="caution">
    <text evidence="2">The sequence shown here is derived from an EMBL/GenBank/DDBJ whole genome shotgun (WGS) entry which is preliminary data.</text>
</comment>
<keyword evidence="1" id="KW-1133">Transmembrane helix</keyword>
<feature type="transmembrane region" description="Helical" evidence="1">
    <location>
        <begin position="7"/>
        <end position="29"/>
    </location>
</feature>
<evidence type="ECO:0000256" key="1">
    <source>
        <dbReference type="SAM" id="Phobius"/>
    </source>
</evidence>
<proteinExistence type="predicted"/>
<organism evidence="2 3">
    <name type="scientific">Chromatium okenii</name>
    <dbReference type="NCBI Taxonomy" id="61644"/>
    <lineage>
        <taxon>Bacteria</taxon>
        <taxon>Pseudomonadati</taxon>
        <taxon>Pseudomonadota</taxon>
        <taxon>Gammaproteobacteria</taxon>
        <taxon>Chromatiales</taxon>
        <taxon>Chromatiaceae</taxon>
        <taxon>Chromatium</taxon>
    </lineage>
</organism>
<keyword evidence="1" id="KW-0472">Membrane</keyword>
<keyword evidence="1" id="KW-0812">Transmembrane</keyword>
<sequence>MKISHRLYLITGIVIVSSLAIYLMLMLLLRGLEQTNMGVFDHEAKAHIFTQTITAELNMVSRLSRNIMLGGDFEKNLADIRAMETTIRTNFDALPARSPAQKNSG</sequence>